<organism evidence="4 5">
    <name type="scientific">Furfurilactobacillus curtus</name>
    <dbReference type="NCBI Taxonomy" id="1746200"/>
    <lineage>
        <taxon>Bacteria</taxon>
        <taxon>Bacillati</taxon>
        <taxon>Bacillota</taxon>
        <taxon>Bacilli</taxon>
        <taxon>Lactobacillales</taxon>
        <taxon>Lactobacillaceae</taxon>
        <taxon>Furfurilactobacillus</taxon>
    </lineage>
</organism>
<dbReference type="Pfam" id="PF13412">
    <property type="entry name" value="HTH_24"/>
    <property type="match status" value="1"/>
</dbReference>
<evidence type="ECO:0000313" key="4">
    <source>
        <dbReference type="EMBL" id="GKT05544.1"/>
    </source>
</evidence>
<dbReference type="Pfam" id="PF00480">
    <property type="entry name" value="ROK"/>
    <property type="match status" value="1"/>
</dbReference>
<dbReference type="Gene3D" id="3.30.420.40">
    <property type="match status" value="2"/>
</dbReference>
<dbReference type="PROSITE" id="PS01125">
    <property type="entry name" value="ROK"/>
    <property type="match status" value="1"/>
</dbReference>
<evidence type="ECO:0000256" key="1">
    <source>
        <dbReference type="ARBA" id="ARBA00002486"/>
    </source>
</evidence>
<dbReference type="PANTHER" id="PTHR18964:SF149">
    <property type="entry name" value="BIFUNCTIONAL UDP-N-ACETYLGLUCOSAMINE 2-EPIMERASE_N-ACETYLMANNOSAMINE KINASE"/>
    <property type="match status" value="1"/>
</dbReference>
<protein>
    <submittedName>
        <fullName evidence="4">ROK family transcriptional regulator</fullName>
    </submittedName>
</protein>
<dbReference type="InterPro" id="IPR043129">
    <property type="entry name" value="ATPase_NBD"/>
</dbReference>
<dbReference type="RefSeq" id="WP_407882873.1">
    <property type="nucleotide sequence ID" value="NZ_BQXO01000002.1"/>
</dbReference>
<keyword evidence="3" id="KW-0119">Carbohydrate metabolism</keyword>
<dbReference type="PANTHER" id="PTHR18964">
    <property type="entry name" value="ROK (REPRESSOR, ORF, KINASE) FAMILY"/>
    <property type="match status" value="1"/>
</dbReference>
<comment type="function">
    <text evidence="1">Transcriptional repressor of xylose-utilizing enzymes.</text>
</comment>
<dbReference type="InterPro" id="IPR049874">
    <property type="entry name" value="ROK_cs"/>
</dbReference>
<evidence type="ECO:0000313" key="5">
    <source>
        <dbReference type="Proteomes" id="UP001628078"/>
    </source>
</evidence>
<name>A0ABQ5JM40_9LACO</name>
<proteinExistence type="inferred from homology"/>
<evidence type="ECO:0000256" key="3">
    <source>
        <dbReference type="ARBA" id="ARBA00022629"/>
    </source>
</evidence>
<dbReference type="InterPro" id="IPR036390">
    <property type="entry name" value="WH_DNA-bd_sf"/>
</dbReference>
<gene>
    <name evidence="4" type="ORF">JCM31185_08330</name>
</gene>
<accession>A0ABQ5JM40</accession>
<dbReference type="SUPFAM" id="SSF46785">
    <property type="entry name" value="Winged helix' DNA-binding domain"/>
    <property type="match status" value="1"/>
</dbReference>
<dbReference type="Proteomes" id="UP001628078">
    <property type="component" value="Unassembled WGS sequence"/>
</dbReference>
<keyword evidence="3" id="KW-0859">Xylose metabolism</keyword>
<dbReference type="Gene3D" id="1.10.10.10">
    <property type="entry name" value="Winged helix-like DNA-binding domain superfamily/Winged helix DNA-binding domain"/>
    <property type="match status" value="1"/>
</dbReference>
<dbReference type="EMBL" id="BQXO01000002">
    <property type="protein sequence ID" value="GKT05544.1"/>
    <property type="molecule type" value="Genomic_DNA"/>
</dbReference>
<comment type="caution">
    <text evidence="4">The sequence shown here is derived from an EMBL/GenBank/DDBJ whole genome shotgun (WGS) entry which is preliminary data.</text>
</comment>
<keyword evidence="5" id="KW-1185">Reference proteome</keyword>
<evidence type="ECO:0000256" key="2">
    <source>
        <dbReference type="ARBA" id="ARBA00006479"/>
    </source>
</evidence>
<dbReference type="InterPro" id="IPR036388">
    <property type="entry name" value="WH-like_DNA-bd_sf"/>
</dbReference>
<sequence length="386" mass="43236">MAKKVLNQDVMRDVNQKLVLQQIFNEGPISRIDISKRLKLNKSTVSTLFNMLQDENLVVELGEGEASVNGGRRPRFTKINGHWGYTVSFEIGYRHLHMMVNYLGGEIISFNNYDIVGFDMSAILELMVAKLHVLRISDTSRGLLGICVAVSGIVDNNRITYAPFLDMSHENLQTDLENEFSVPVVIENEANLSAIYERDFNSAGDFNNTLTVSIHKGIGAGIIINGRLYRGLHGEAGEIGRSIMMDANVGVMDQFRKVEDYCSEDAIIGLAQSIKEDSTIQRQDLVTLFLADDADIKRILKEFCAAISKILFNVAANFDPEVIFLNSPLIEALPELLSEIRQDYRQIAENRSLIQLAQNSQYATLLGGCSLITHEFLNMTDYVLKF</sequence>
<dbReference type="SUPFAM" id="SSF53067">
    <property type="entry name" value="Actin-like ATPase domain"/>
    <property type="match status" value="1"/>
</dbReference>
<dbReference type="InterPro" id="IPR000600">
    <property type="entry name" value="ROK"/>
</dbReference>
<comment type="similarity">
    <text evidence="2">Belongs to the ROK (NagC/XylR) family.</text>
</comment>
<reference evidence="4 5" key="1">
    <citation type="submission" date="2022-03" db="EMBL/GenBank/DDBJ databases">
        <title>Draft genome sequence of Furfurilactobacillus curtus JCM 31185.</title>
        <authorList>
            <person name="Suzuki S."/>
            <person name="Endo A."/>
            <person name="Kajikawa A."/>
        </authorList>
    </citation>
    <scope>NUCLEOTIDE SEQUENCE [LARGE SCALE GENOMIC DNA]</scope>
    <source>
        <strain evidence="4 5">JCM 31185</strain>
    </source>
</reference>